<evidence type="ECO:0000313" key="4">
    <source>
        <dbReference type="Proteomes" id="UP000095463"/>
    </source>
</evidence>
<dbReference type="PROSITE" id="PS51257">
    <property type="entry name" value="PROKAR_LIPOPROTEIN"/>
    <property type="match status" value="1"/>
</dbReference>
<sequence length="179" mass="18755">MTLLRSGLLLLATLSLLAACTSVVPPAKPPGSTASVAPIQLTQGGIMAAINGTRAAAGKPPLRYNIQLENAARSQANLMAAKDTLSHDLGVTLRQRVTTAGYDGAVGENVAGGQSTLDQAINGWLGSPAHRDTLLSTKFQEFGLAVATVPANRTSKYRTYWAFIACGPFEAWPLSLIHL</sequence>
<protein>
    <recommendedName>
        <fullName evidence="2">SCP domain-containing protein</fullName>
    </recommendedName>
</protein>
<gene>
    <name evidence="3" type="ORF">VW23_000210</name>
</gene>
<accession>A0A1E5XII5</accession>
<keyword evidence="1" id="KW-0732">Signal</keyword>
<feature type="chain" id="PRO_5009190166" description="SCP domain-containing protein" evidence="1">
    <location>
        <begin position="19"/>
        <end position="179"/>
    </location>
</feature>
<evidence type="ECO:0000313" key="3">
    <source>
        <dbReference type="EMBL" id="OEO28395.1"/>
    </source>
</evidence>
<dbReference type="PANTHER" id="PTHR31157">
    <property type="entry name" value="SCP DOMAIN-CONTAINING PROTEIN"/>
    <property type="match status" value="1"/>
</dbReference>
<dbReference type="AlphaFoldDB" id="A0A1E5XII5"/>
<name>A0A1E5XII5_9HYPH</name>
<reference evidence="3 4" key="1">
    <citation type="journal article" date="2015" name="Genome Announc.">
        <title>Genome Assemblies of Three Soil-Associated Devosia species: D. insulae, D. limi, and D. soli.</title>
        <authorList>
            <person name="Hassan Y.I."/>
            <person name="Lepp D."/>
            <person name="Zhou T."/>
        </authorList>
    </citation>
    <scope>NUCLEOTIDE SEQUENCE [LARGE SCALE GENOMIC DNA]</scope>
    <source>
        <strain evidence="3 4">DS-56</strain>
    </source>
</reference>
<dbReference type="EMBL" id="LAJE02000378">
    <property type="protein sequence ID" value="OEO28395.1"/>
    <property type="molecule type" value="Genomic_DNA"/>
</dbReference>
<dbReference type="InterPro" id="IPR035940">
    <property type="entry name" value="CAP_sf"/>
</dbReference>
<dbReference type="Proteomes" id="UP000095463">
    <property type="component" value="Unassembled WGS sequence"/>
</dbReference>
<comment type="caution">
    <text evidence="3">The sequence shown here is derived from an EMBL/GenBank/DDBJ whole genome shotgun (WGS) entry which is preliminary data.</text>
</comment>
<evidence type="ECO:0000259" key="2">
    <source>
        <dbReference type="Pfam" id="PF00188"/>
    </source>
</evidence>
<keyword evidence="4" id="KW-1185">Reference proteome</keyword>
<feature type="signal peptide" evidence="1">
    <location>
        <begin position="1"/>
        <end position="18"/>
    </location>
</feature>
<feature type="domain" description="SCP" evidence="2">
    <location>
        <begin position="48"/>
        <end position="161"/>
    </location>
</feature>
<dbReference type="InterPro" id="IPR014044">
    <property type="entry name" value="CAP_dom"/>
</dbReference>
<dbReference type="PANTHER" id="PTHR31157:SF1">
    <property type="entry name" value="SCP DOMAIN-CONTAINING PROTEIN"/>
    <property type="match status" value="1"/>
</dbReference>
<dbReference type="Pfam" id="PF00188">
    <property type="entry name" value="CAP"/>
    <property type="match status" value="1"/>
</dbReference>
<dbReference type="RefSeq" id="WP_069912267.1">
    <property type="nucleotide sequence ID" value="NZ_LAJE02000378.1"/>
</dbReference>
<proteinExistence type="predicted"/>
<dbReference type="SUPFAM" id="SSF55797">
    <property type="entry name" value="PR-1-like"/>
    <property type="match status" value="1"/>
</dbReference>
<organism evidence="3 4">
    <name type="scientific">Devosia insulae DS-56</name>
    <dbReference type="NCBI Taxonomy" id="1116389"/>
    <lineage>
        <taxon>Bacteria</taxon>
        <taxon>Pseudomonadati</taxon>
        <taxon>Pseudomonadota</taxon>
        <taxon>Alphaproteobacteria</taxon>
        <taxon>Hyphomicrobiales</taxon>
        <taxon>Devosiaceae</taxon>
        <taxon>Devosia</taxon>
    </lineage>
</organism>
<dbReference type="Gene3D" id="3.40.33.10">
    <property type="entry name" value="CAP"/>
    <property type="match status" value="1"/>
</dbReference>
<evidence type="ECO:0000256" key="1">
    <source>
        <dbReference type="SAM" id="SignalP"/>
    </source>
</evidence>
<dbReference type="CDD" id="cd05379">
    <property type="entry name" value="CAP_bacterial"/>
    <property type="match status" value="1"/>
</dbReference>